<feature type="non-terminal residue" evidence="1">
    <location>
        <position position="120"/>
    </location>
</feature>
<protein>
    <recommendedName>
        <fullName evidence="2">HK97 gp10 family phage protein</fullName>
    </recommendedName>
</protein>
<dbReference type="EMBL" id="BART01007373">
    <property type="protein sequence ID" value="GAG56946.1"/>
    <property type="molecule type" value="Genomic_DNA"/>
</dbReference>
<reference evidence="1" key="1">
    <citation type="journal article" date="2014" name="Front. Microbiol.">
        <title>High frequency of phylogenetically diverse reductive dehalogenase-homologous genes in deep subseafloor sedimentary metagenomes.</title>
        <authorList>
            <person name="Kawai M."/>
            <person name="Futagami T."/>
            <person name="Toyoda A."/>
            <person name="Takaki Y."/>
            <person name="Nishi S."/>
            <person name="Hori S."/>
            <person name="Arai W."/>
            <person name="Tsubouchi T."/>
            <person name="Morono Y."/>
            <person name="Uchiyama I."/>
            <person name="Ito T."/>
            <person name="Fujiyama A."/>
            <person name="Inagaki F."/>
            <person name="Takami H."/>
        </authorList>
    </citation>
    <scope>NUCLEOTIDE SEQUENCE</scope>
    <source>
        <strain evidence="1">Expedition CK06-06</strain>
    </source>
</reference>
<name>X1A9Y2_9ZZZZ</name>
<comment type="caution">
    <text evidence="1">The sequence shown here is derived from an EMBL/GenBank/DDBJ whole genome shotgun (WGS) entry which is preliminary data.</text>
</comment>
<proteinExistence type="predicted"/>
<sequence>MSKSGFSLDFKDFDKKFTRIIERAIPEAAADGLRQAGQEWKLDADNVEPRTPHKEGFLRGSGEVSKAKITARSIDVEVTYDEPYAKRWHEAEPGTVKWSELGVGPKYLESKAVRFMKKYM</sequence>
<evidence type="ECO:0000313" key="1">
    <source>
        <dbReference type="EMBL" id="GAG56946.1"/>
    </source>
</evidence>
<evidence type="ECO:0008006" key="2">
    <source>
        <dbReference type="Google" id="ProtNLM"/>
    </source>
</evidence>
<organism evidence="1">
    <name type="scientific">marine sediment metagenome</name>
    <dbReference type="NCBI Taxonomy" id="412755"/>
    <lineage>
        <taxon>unclassified sequences</taxon>
        <taxon>metagenomes</taxon>
        <taxon>ecological metagenomes</taxon>
    </lineage>
</organism>
<accession>X1A9Y2</accession>
<gene>
    <name evidence="1" type="ORF">S01H4_16789</name>
</gene>
<dbReference type="AlphaFoldDB" id="X1A9Y2"/>